<feature type="signal peptide" evidence="1">
    <location>
        <begin position="1"/>
        <end position="18"/>
    </location>
</feature>
<dbReference type="RefSeq" id="WP_379519535.1">
    <property type="nucleotide sequence ID" value="NZ_JBHSPA010000050.1"/>
</dbReference>
<feature type="chain" id="PRO_5045731995" description="Lipoprotein" evidence="1">
    <location>
        <begin position="19"/>
        <end position="164"/>
    </location>
</feature>
<reference evidence="3" key="1">
    <citation type="journal article" date="2019" name="Int. J. Syst. Evol. Microbiol.">
        <title>The Global Catalogue of Microorganisms (GCM) 10K type strain sequencing project: providing services to taxonomists for standard genome sequencing and annotation.</title>
        <authorList>
            <consortium name="The Broad Institute Genomics Platform"/>
            <consortium name="The Broad Institute Genome Sequencing Center for Infectious Disease"/>
            <person name="Wu L."/>
            <person name="Ma J."/>
        </authorList>
    </citation>
    <scope>NUCLEOTIDE SEQUENCE [LARGE SCALE GENOMIC DNA]</scope>
    <source>
        <strain evidence="3">CCUG 53903</strain>
    </source>
</reference>
<gene>
    <name evidence="2" type="ORF">ACFPZ3_39810</name>
</gene>
<keyword evidence="3" id="KW-1185">Reference proteome</keyword>
<dbReference type="PROSITE" id="PS51257">
    <property type="entry name" value="PROKAR_LIPOPROTEIN"/>
    <property type="match status" value="1"/>
</dbReference>
<proteinExistence type="predicted"/>
<evidence type="ECO:0000313" key="3">
    <source>
        <dbReference type="Proteomes" id="UP001596058"/>
    </source>
</evidence>
<dbReference type="Proteomes" id="UP001596058">
    <property type="component" value="Unassembled WGS sequence"/>
</dbReference>
<keyword evidence="1" id="KW-0732">Signal</keyword>
<comment type="caution">
    <text evidence="2">The sequence shown here is derived from an EMBL/GenBank/DDBJ whole genome shotgun (WGS) entry which is preliminary data.</text>
</comment>
<evidence type="ECO:0000256" key="1">
    <source>
        <dbReference type="SAM" id="SignalP"/>
    </source>
</evidence>
<evidence type="ECO:0000313" key="2">
    <source>
        <dbReference type="EMBL" id="MFC5830041.1"/>
    </source>
</evidence>
<organism evidence="2 3">
    <name type="scientific">Nonomuraea insulae</name>
    <dbReference type="NCBI Taxonomy" id="1616787"/>
    <lineage>
        <taxon>Bacteria</taxon>
        <taxon>Bacillati</taxon>
        <taxon>Actinomycetota</taxon>
        <taxon>Actinomycetes</taxon>
        <taxon>Streptosporangiales</taxon>
        <taxon>Streptosporangiaceae</taxon>
        <taxon>Nonomuraea</taxon>
    </lineage>
</organism>
<evidence type="ECO:0008006" key="4">
    <source>
        <dbReference type="Google" id="ProtNLM"/>
    </source>
</evidence>
<dbReference type="EMBL" id="JBHSPA010000050">
    <property type="protein sequence ID" value="MFC5830041.1"/>
    <property type="molecule type" value="Genomic_DNA"/>
</dbReference>
<accession>A0ABW1CW40</accession>
<name>A0ABW1CW40_9ACTN</name>
<sequence length="164" mass="17820">MRLGASSRVVAAALVCFAVLTGCSGEPEPPPLAEATKKLVSDGDAVASWLEARMTELTKERADGPDRNSSCGPDKERRFYIAKGDFADSSKESPVNLVGLLKTELVSRGYHNEVVDNLDLWEDDTSVAVLVNSESRLTFILFARLEPKPNVAIIGKTECYSRSD</sequence>
<protein>
    <recommendedName>
        <fullName evidence="4">Lipoprotein</fullName>
    </recommendedName>
</protein>